<name>A0ABQ1QX71_9FLAO</name>
<dbReference type="EMBL" id="BMFH01000001">
    <property type="protein sequence ID" value="GGD50593.1"/>
    <property type="molecule type" value="Genomic_DNA"/>
</dbReference>
<gene>
    <name evidence="2" type="ORF">GCM10011361_16570</name>
</gene>
<protein>
    <submittedName>
        <fullName evidence="2">Uncharacterized protein</fullName>
    </submittedName>
</protein>
<reference evidence="3" key="1">
    <citation type="journal article" date="2019" name="Int. J. Syst. Evol. Microbiol.">
        <title>The Global Catalogue of Microorganisms (GCM) 10K type strain sequencing project: providing services to taxonomists for standard genome sequencing and annotation.</title>
        <authorList>
            <consortium name="The Broad Institute Genomics Platform"/>
            <consortium name="The Broad Institute Genome Sequencing Center for Infectious Disease"/>
            <person name="Wu L."/>
            <person name="Ma J."/>
        </authorList>
    </citation>
    <scope>NUCLEOTIDE SEQUENCE [LARGE SCALE GENOMIC DNA]</scope>
    <source>
        <strain evidence="3">CGMCC 1.12606</strain>
    </source>
</reference>
<evidence type="ECO:0000313" key="2">
    <source>
        <dbReference type="EMBL" id="GGD50593.1"/>
    </source>
</evidence>
<evidence type="ECO:0000256" key="1">
    <source>
        <dbReference type="SAM" id="Coils"/>
    </source>
</evidence>
<feature type="coiled-coil region" evidence="1">
    <location>
        <begin position="127"/>
        <end position="154"/>
    </location>
</feature>
<proteinExistence type="predicted"/>
<keyword evidence="3" id="KW-1185">Reference proteome</keyword>
<comment type="caution">
    <text evidence="2">The sequence shown here is derived from an EMBL/GenBank/DDBJ whole genome shotgun (WGS) entry which is preliminary data.</text>
</comment>
<keyword evidence="1" id="KW-0175">Coiled coil</keyword>
<organism evidence="2 3">
    <name type="scientific">Muriicola marianensis</name>
    <dbReference type="NCBI Taxonomy" id="1324801"/>
    <lineage>
        <taxon>Bacteria</taxon>
        <taxon>Pseudomonadati</taxon>
        <taxon>Bacteroidota</taxon>
        <taxon>Flavobacteriia</taxon>
        <taxon>Flavobacteriales</taxon>
        <taxon>Flavobacteriaceae</taxon>
        <taxon>Muriicola</taxon>
    </lineage>
</organism>
<dbReference type="Proteomes" id="UP000625780">
    <property type="component" value="Unassembled WGS sequence"/>
</dbReference>
<sequence length="326" mass="38488">MYALGEIVLIVIGIMIALQADNLNEKRKRQKELSLLFQNTSEFLEPSIHRDKMLIPHYQQIDSVFQRMATLDSPQFYKDNPEIRNFLYSDTLVFPLKKYYWVSPGIKSLIQAKTDFQESHKPLIYDLENWDLVNEELEKVNQDFINEIRSFQNQLLNHAPFLFETGQTMNDRSIDYLMNDPWFRFKMKFLANQSRDVLRVLHWNRASLAELFGQIRVSEFHEGVKELDSVFRVMGLTPLERISQIPQTDSQQDEDRVNPYIIFYNRRNSIVEVRHLQGNEEISRSRIAPKSTAIRRYNSGTVISIDQPDRNPLYFRVASGRYGIIE</sequence>
<evidence type="ECO:0000313" key="3">
    <source>
        <dbReference type="Proteomes" id="UP000625780"/>
    </source>
</evidence>
<accession>A0ABQ1QX71</accession>